<protein>
    <submittedName>
        <fullName evidence="1">Virion protein</fullName>
    </submittedName>
</protein>
<name>A0A0Y0G7F7_GHVS</name>
<dbReference type="EMBL" id="KU050077">
    <property type="protein sequence ID" value="AMB48694.1"/>
    <property type="molecule type" value="Genomic_DNA"/>
</dbReference>
<evidence type="ECO:0000313" key="1">
    <source>
        <dbReference type="EMBL" id="AMB48694.1"/>
    </source>
</evidence>
<sequence length="159" mass="18686">MNKQNILTNWATPIHTFIFNYSFGPPSIRVAWVGDFRCGIIEPYKYYCINKDGVLYLLLTYTRIPIINFKKHDYNAIKFSANTNSRYSLPNKSIEVENKTKANYVKINWNFNDIDKIIAKKSYKINLYKKNDYPQNIPLLELLNQTLKLGIFQLDPLAH</sequence>
<organismHost>
    <name type="scientific">Glossina</name>
    <name type="common">tsetse flies</name>
    <dbReference type="NCBI Taxonomy" id="7393"/>
</organismHost>
<dbReference type="Proteomes" id="UP000282469">
    <property type="component" value="Segment"/>
</dbReference>
<gene>
    <name evidence="1" type="ORF">GpSGHVEth090</name>
</gene>
<evidence type="ECO:0000313" key="2">
    <source>
        <dbReference type="Proteomes" id="UP000282469"/>
    </source>
</evidence>
<dbReference type="RefSeq" id="YP_001687030.1">
    <property type="nucleotide sequence ID" value="NC_010356.1"/>
</dbReference>
<accession>A0A0Y0G7F7</accession>
<organism evidence="1 2">
    <name type="scientific">Glossina hytrovirus (isolate Glossina pallidipes/Ethiopia/Seibersdorf/-)</name>
    <name type="common">GHV</name>
    <dbReference type="NCBI Taxonomy" id="379529"/>
    <lineage>
        <taxon>Viruses</taxon>
        <taxon>Viruses incertae sedis</taxon>
        <taxon>Naldaviricetes</taxon>
        <taxon>Lefavirales</taxon>
        <taxon>Hytrosaviridae</taxon>
        <taxon>Glossinavirus</taxon>
        <taxon>Glossinavirus glopallidipedis</taxon>
    </lineage>
</organism>
<proteinExistence type="predicted"/>
<reference evidence="1 2" key="1">
    <citation type="journal article" date="2016" name="J. Gen. Virol.">
        <title>Comprehensive annotation of Glossina pallidipes salivary gland hypertrophy virus from Ethiopian tsetse flies: a proteogenomics approach.</title>
        <authorList>
            <person name="Abd-Alla A.M."/>
            <person name="Kariithi H.M."/>
            <person name="Cousserans F."/>
            <person name="Parker N.J."/>
            <person name="Ince I.A."/>
            <person name="Scully E.D."/>
            <person name="Boeren S."/>
            <person name="Geib S.M."/>
            <person name="Mekonnen S."/>
            <person name="Vlak J.M."/>
            <person name="Parker A.G."/>
            <person name="Vreysen M.J."/>
            <person name="Bergoin M."/>
        </authorList>
    </citation>
    <scope>NUCLEOTIDE SEQUENCE [LARGE SCALE GENOMIC DNA]</scope>
    <source>
        <strain evidence="1 2">Ethiopian</strain>
    </source>
</reference>
<dbReference type="KEGG" id="vg:5950908"/>